<accession>A0A4V2MWT5</accession>
<feature type="transmembrane region" description="Helical" evidence="1">
    <location>
        <begin position="118"/>
        <end position="138"/>
    </location>
</feature>
<evidence type="ECO:0000313" key="3">
    <source>
        <dbReference type="Proteomes" id="UP000292702"/>
    </source>
</evidence>
<keyword evidence="1" id="KW-0472">Membrane</keyword>
<proteinExistence type="predicted"/>
<dbReference type="STRING" id="92696.A0A4V2MWT5"/>
<evidence type="ECO:0000256" key="1">
    <source>
        <dbReference type="SAM" id="Phobius"/>
    </source>
</evidence>
<feature type="transmembrane region" description="Helical" evidence="1">
    <location>
        <begin position="20"/>
        <end position="42"/>
    </location>
</feature>
<dbReference type="AlphaFoldDB" id="A0A4V2MWT5"/>
<keyword evidence="1" id="KW-1133">Transmembrane helix</keyword>
<reference evidence="2 3" key="1">
    <citation type="submission" date="2018-11" db="EMBL/GenBank/DDBJ databases">
        <title>Genome assembly of Steccherinum ochraceum LE-BIN_3174, the white-rot fungus of the Steccherinaceae family (The Residual Polyporoid clade, Polyporales, Basidiomycota).</title>
        <authorList>
            <person name="Fedorova T.V."/>
            <person name="Glazunova O.A."/>
            <person name="Landesman E.O."/>
            <person name="Moiseenko K.V."/>
            <person name="Psurtseva N.V."/>
            <person name="Savinova O.S."/>
            <person name="Shakhova N.V."/>
            <person name="Tyazhelova T.V."/>
            <person name="Vasina D.V."/>
        </authorList>
    </citation>
    <scope>NUCLEOTIDE SEQUENCE [LARGE SCALE GENOMIC DNA]</scope>
    <source>
        <strain evidence="2 3">LE-BIN_3174</strain>
    </source>
</reference>
<dbReference type="OrthoDB" id="3197626at2759"/>
<evidence type="ECO:0000313" key="2">
    <source>
        <dbReference type="EMBL" id="TCD67507.1"/>
    </source>
</evidence>
<organism evidence="2 3">
    <name type="scientific">Steccherinum ochraceum</name>
    <dbReference type="NCBI Taxonomy" id="92696"/>
    <lineage>
        <taxon>Eukaryota</taxon>
        <taxon>Fungi</taxon>
        <taxon>Dikarya</taxon>
        <taxon>Basidiomycota</taxon>
        <taxon>Agaricomycotina</taxon>
        <taxon>Agaricomycetes</taxon>
        <taxon>Polyporales</taxon>
        <taxon>Steccherinaceae</taxon>
        <taxon>Steccherinum</taxon>
    </lineage>
</organism>
<dbReference type="Proteomes" id="UP000292702">
    <property type="component" value="Unassembled WGS sequence"/>
</dbReference>
<feature type="transmembrane region" description="Helical" evidence="1">
    <location>
        <begin position="88"/>
        <end position="106"/>
    </location>
</feature>
<dbReference type="EMBL" id="RWJN01000095">
    <property type="protein sequence ID" value="TCD67507.1"/>
    <property type="molecule type" value="Genomic_DNA"/>
</dbReference>
<comment type="caution">
    <text evidence="2">The sequence shown here is derived from an EMBL/GenBank/DDBJ whole genome shotgun (WGS) entry which is preliminary data.</text>
</comment>
<feature type="transmembrane region" description="Helical" evidence="1">
    <location>
        <begin position="158"/>
        <end position="179"/>
    </location>
</feature>
<name>A0A4V2MWT5_9APHY</name>
<keyword evidence="1" id="KW-0812">Transmembrane</keyword>
<feature type="transmembrane region" description="Helical" evidence="1">
    <location>
        <begin position="54"/>
        <end position="76"/>
    </location>
</feature>
<feature type="transmembrane region" description="Helical" evidence="1">
    <location>
        <begin position="199"/>
        <end position="220"/>
    </location>
</feature>
<gene>
    <name evidence="2" type="ORF">EIP91_012312</name>
</gene>
<keyword evidence="3" id="KW-1185">Reference proteome</keyword>
<evidence type="ECO:0008006" key="4">
    <source>
        <dbReference type="Google" id="ProtNLM"/>
    </source>
</evidence>
<sequence length="312" mass="34819">MTDWNSPEVLASEAAAFLRLQHVLAGLYFWEFAVSFPFDWKFISGKQRFRWPLIFYFAGRYCLLFAMVGLLVELNVTSEIDCKSLLDFLQFAGNAAVGLASINLAIRTMAIWAQTKFVVIPLVILILGHWTLIFQGVAGQSRWVDGSGCVIISTNSTILSAMFIYSMTFDFIVLALAAYKLYDRSAHSQIVKLLFHDGLVYFTIAFMSNIVTTTFMLLNLNSVMNSMFNVPAATASTVVACRVVRRLFKYTSKAPQIYTGFETEAAASKAPVRSHIAFAVPRSQVDTQGVEIEMSSEVTTAYDDSKYNHSTV</sequence>
<protein>
    <recommendedName>
        <fullName evidence="4">Transmembrane protein</fullName>
    </recommendedName>
</protein>